<dbReference type="InterPro" id="IPR045339">
    <property type="entry name" value="DUF6534"/>
</dbReference>
<comment type="caution">
    <text evidence="3">The sequence shown here is derived from an EMBL/GenBank/DDBJ whole genome shotgun (WGS) entry which is preliminary data.</text>
</comment>
<gene>
    <name evidence="3" type="ORF">CVT26_014404</name>
</gene>
<dbReference type="EMBL" id="NHYE01001083">
    <property type="protein sequence ID" value="PPQ99027.1"/>
    <property type="molecule type" value="Genomic_DNA"/>
</dbReference>
<feature type="transmembrane region" description="Helical" evidence="1">
    <location>
        <begin position="120"/>
        <end position="142"/>
    </location>
</feature>
<proteinExistence type="predicted"/>
<keyword evidence="1" id="KW-1133">Transmembrane helix</keyword>
<organism evidence="3 4">
    <name type="scientific">Gymnopilus dilepis</name>
    <dbReference type="NCBI Taxonomy" id="231916"/>
    <lineage>
        <taxon>Eukaryota</taxon>
        <taxon>Fungi</taxon>
        <taxon>Dikarya</taxon>
        <taxon>Basidiomycota</taxon>
        <taxon>Agaricomycotina</taxon>
        <taxon>Agaricomycetes</taxon>
        <taxon>Agaricomycetidae</taxon>
        <taxon>Agaricales</taxon>
        <taxon>Agaricineae</taxon>
        <taxon>Hymenogastraceae</taxon>
        <taxon>Gymnopilus</taxon>
    </lineage>
</organism>
<evidence type="ECO:0000259" key="2">
    <source>
        <dbReference type="Pfam" id="PF20152"/>
    </source>
</evidence>
<feature type="transmembrane region" description="Helical" evidence="1">
    <location>
        <begin position="42"/>
        <end position="66"/>
    </location>
</feature>
<accession>A0A409Y7L0</accession>
<dbReference type="PANTHER" id="PTHR40465:SF1">
    <property type="entry name" value="DUF6534 DOMAIN-CONTAINING PROTEIN"/>
    <property type="match status" value="1"/>
</dbReference>
<keyword evidence="1" id="KW-0472">Membrane</keyword>
<feature type="transmembrane region" description="Helical" evidence="1">
    <location>
        <begin position="154"/>
        <end position="178"/>
    </location>
</feature>
<keyword evidence="4" id="KW-1185">Reference proteome</keyword>
<dbReference type="Proteomes" id="UP000284706">
    <property type="component" value="Unassembled WGS sequence"/>
</dbReference>
<feature type="transmembrane region" description="Helical" evidence="1">
    <location>
        <begin position="86"/>
        <end position="108"/>
    </location>
</feature>
<feature type="domain" description="DUF6534" evidence="2">
    <location>
        <begin position="162"/>
        <end position="248"/>
    </location>
</feature>
<evidence type="ECO:0000256" key="1">
    <source>
        <dbReference type="SAM" id="Phobius"/>
    </source>
</evidence>
<dbReference type="AlphaFoldDB" id="A0A409Y7L0"/>
<evidence type="ECO:0000313" key="4">
    <source>
        <dbReference type="Proteomes" id="UP000284706"/>
    </source>
</evidence>
<dbReference type="OrthoDB" id="3265526at2759"/>
<dbReference type="PANTHER" id="PTHR40465">
    <property type="entry name" value="CHROMOSOME 1, WHOLE GENOME SHOTGUN SEQUENCE"/>
    <property type="match status" value="1"/>
</dbReference>
<name>A0A409Y7L0_9AGAR</name>
<sequence length="330" mass="36578">MPGISLLFGPLLLGVILNAMLYGVCILQSFIYQQTYKQDPKWIRYFVLYLFLLESANTVFDIGLVFEPLVINYGNPKSITISPVMIIADPLVTVLISMPVQFFIAWRIKVITDSWIMPSIIGFFGICAFIGGIATAISVSFIREWANFHHFEGAVITWLAASAVADLLITSTLSLSLYRRKTGVKATDDKISRIIRLTVQTGLVTALFATADVVIFLTVDNTTLNFFWDLALSKLYTNSLLSTLNARAGWDHLTGQTMDDSSNVLFSRSAPLKTTDVLELETNPRHNVKGGVHVKRPDLENAVVIHQIVESMADTELYGSSGFKSNAEKV</sequence>
<keyword evidence="1" id="KW-0812">Transmembrane</keyword>
<dbReference type="InParanoid" id="A0A409Y7L0"/>
<reference evidence="3 4" key="1">
    <citation type="journal article" date="2018" name="Evol. Lett.">
        <title>Horizontal gene cluster transfer increased hallucinogenic mushroom diversity.</title>
        <authorList>
            <person name="Reynolds H.T."/>
            <person name="Vijayakumar V."/>
            <person name="Gluck-Thaler E."/>
            <person name="Korotkin H.B."/>
            <person name="Matheny P.B."/>
            <person name="Slot J.C."/>
        </authorList>
    </citation>
    <scope>NUCLEOTIDE SEQUENCE [LARGE SCALE GENOMIC DNA]</scope>
    <source>
        <strain evidence="3 4">SRW20</strain>
    </source>
</reference>
<feature type="transmembrane region" description="Helical" evidence="1">
    <location>
        <begin position="6"/>
        <end position="30"/>
    </location>
</feature>
<protein>
    <recommendedName>
        <fullName evidence="2">DUF6534 domain-containing protein</fullName>
    </recommendedName>
</protein>
<evidence type="ECO:0000313" key="3">
    <source>
        <dbReference type="EMBL" id="PPQ99027.1"/>
    </source>
</evidence>
<feature type="transmembrane region" description="Helical" evidence="1">
    <location>
        <begin position="199"/>
        <end position="219"/>
    </location>
</feature>
<dbReference type="Pfam" id="PF20152">
    <property type="entry name" value="DUF6534"/>
    <property type="match status" value="1"/>
</dbReference>
<dbReference type="STRING" id="231916.A0A409Y7L0"/>